<reference evidence="13" key="2">
    <citation type="submission" date="2025-09" db="UniProtKB">
        <authorList>
            <consortium name="Ensembl"/>
        </authorList>
    </citation>
    <scope>IDENTIFICATION</scope>
</reference>
<evidence type="ECO:0000256" key="11">
    <source>
        <dbReference type="SAM" id="MobiDB-lite"/>
    </source>
</evidence>
<evidence type="ECO:0000256" key="10">
    <source>
        <dbReference type="PROSITE-ProRule" id="PRU00042"/>
    </source>
</evidence>
<dbReference type="SMART" id="SM00355">
    <property type="entry name" value="ZnF_C2H2"/>
    <property type="match status" value="5"/>
</dbReference>
<evidence type="ECO:0000256" key="3">
    <source>
        <dbReference type="ARBA" id="ARBA00022723"/>
    </source>
</evidence>
<dbReference type="FunFam" id="3.30.160.60:FF:000358">
    <property type="entry name" value="zinc finger protein 24"/>
    <property type="match status" value="1"/>
</dbReference>
<dbReference type="Proteomes" id="UP000694388">
    <property type="component" value="Unplaced"/>
</dbReference>
<reference evidence="13" key="1">
    <citation type="submission" date="2025-08" db="UniProtKB">
        <authorList>
            <consortium name="Ensembl"/>
        </authorList>
    </citation>
    <scope>IDENTIFICATION</scope>
</reference>
<dbReference type="PANTHER" id="PTHR16515:SF49">
    <property type="entry name" value="GASTRULA ZINC FINGER PROTEIN XLCGF49.1-LIKE-RELATED"/>
    <property type="match status" value="1"/>
</dbReference>
<evidence type="ECO:0000313" key="13">
    <source>
        <dbReference type="Ensembl" id="ENSEBUP00000012231.1"/>
    </source>
</evidence>
<dbReference type="InterPro" id="IPR050331">
    <property type="entry name" value="Zinc_finger"/>
</dbReference>
<keyword evidence="14" id="KW-1185">Reference proteome</keyword>
<dbReference type="GeneTree" id="ENSGT01150000286934"/>
<keyword evidence="3" id="KW-0479">Metal-binding</keyword>
<feature type="domain" description="C2H2-type" evidence="12">
    <location>
        <begin position="230"/>
        <end position="257"/>
    </location>
</feature>
<dbReference type="GO" id="GO:0010468">
    <property type="term" value="P:regulation of gene expression"/>
    <property type="evidence" value="ECO:0007669"/>
    <property type="project" value="TreeGrafter"/>
</dbReference>
<keyword evidence="4" id="KW-0677">Repeat</keyword>
<dbReference type="FunFam" id="3.30.160.60:FF:000065">
    <property type="entry name" value="B-cell CLL/lymphoma 6, member B"/>
    <property type="match status" value="1"/>
</dbReference>
<dbReference type="InterPro" id="IPR036236">
    <property type="entry name" value="Znf_C2H2_sf"/>
</dbReference>
<evidence type="ECO:0000256" key="4">
    <source>
        <dbReference type="ARBA" id="ARBA00022737"/>
    </source>
</evidence>
<dbReference type="FunFam" id="3.30.160.60:FF:000992">
    <property type="entry name" value="Zinc finger protein 320"/>
    <property type="match status" value="1"/>
</dbReference>
<dbReference type="FunFam" id="3.30.160.60:FF:000688">
    <property type="entry name" value="zinc finger protein 197 isoform X1"/>
    <property type="match status" value="2"/>
</dbReference>
<evidence type="ECO:0000256" key="2">
    <source>
        <dbReference type="ARBA" id="ARBA00006991"/>
    </source>
</evidence>
<feature type="compositionally biased region" description="Basic and acidic residues" evidence="11">
    <location>
        <begin position="1"/>
        <end position="11"/>
    </location>
</feature>
<evidence type="ECO:0000256" key="5">
    <source>
        <dbReference type="ARBA" id="ARBA00022771"/>
    </source>
</evidence>
<evidence type="ECO:0000256" key="1">
    <source>
        <dbReference type="ARBA" id="ARBA00004123"/>
    </source>
</evidence>
<keyword evidence="6" id="KW-0862">Zinc</keyword>
<dbReference type="AlphaFoldDB" id="A0A8C4Q9S4"/>
<dbReference type="Gene3D" id="3.30.160.60">
    <property type="entry name" value="Classic Zinc Finger"/>
    <property type="match status" value="5"/>
</dbReference>
<evidence type="ECO:0000256" key="8">
    <source>
        <dbReference type="ARBA" id="ARBA00023163"/>
    </source>
</evidence>
<accession>A0A8C4Q9S4</accession>
<comment type="subcellular location">
    <subcellularLocation>
        <location evidence="1">Nucleus</location>
    </subcellularLocation>
</comment>
<dbReference type="Pfam" id="PF00096">
    <property type="entry name" value="zf-C2H2"/>
    <property type="match status" value="5"/>
</dbReference>
<protein>
    <recommendedName>
        <fullName evidence="12">C2H2-type domain-containing protein</fullName>
    </recommendedName>
</protein>
<dbReference type="PANTHER" id="PTHR16515">
    <property type="entry name" value="PR DOMAIN ZINC FINGER PROTEIN"/>
    <property type="match status" value="1"/>
</dbReference>
<organism evidence="13 14">
    <name type="scientific">Eptatretus burgeri</name>
    <name type="common">Inshore hagfish</name>
    <dbReference type="NCBI Taxonomy" id="7764"/>
    <lineage>
        <taxon>Eukaryota</taxon>
        <taxon>Metazoa</taxon>
        <taxon>Chordata</taxon>
        <taxon>Craniata</taxon>
        <taxon>Vertebrata</taxon>
        <taxon>Cyclostomata</taxon>
        <taxon>Myxini</taxon>
        <taxon>Myxiniformes</taxon>
        <taxon>Myxinidae</taxon>
        <taxon>Eptatretinae</taxon>
        <taxon>Eptatretus</taxon>
    </lineage>
</organism>
<dbReference type="PROSITE" id="PS00028">
    <property type="entry name" value="ZINC_FINGER_C2H2_1"/>
    <property type="match status" value="5"/>
</dbReference>
<evidence type="ECO:0000256" key="7">
    <source>
        <dbReference type="ARBA" id="ARBA00023125"/>
    </source>
</evidence>
<dbReference type="GO" id="GO:0008270">
    <property type="term" value="F:zinc ion binding"/>
    <property type="evidence" value="ECO:0007669"/>
    <property type="project" value="UniProtKB-KW"/>
</dbReference>
<evidence type="ECO:0000313" key="14">
    <source>
        <dbReference type="Proteomes" id="UP000694388"/>
    </source>
</evidence>
<keyword evidence="9" id="KW-0539">Nucleus</keyword>
<dbReference type="InterPro" id="IPR013087">
    <property type="entry name" value="Znf_C2H2_type"/>
</dbReference>
<dbReference type="PROSITE" id="PS50157">
    <property type="entry name" value="ZINC_FINGER_C2H2_2"/>
    <property type="match status" value="5"/>
</dbReference>
<evidence type="ECO:0000256" key="9">
    <source>
        <dbReference type="ARBA" id="ARBA00023242"/>
    </source>
</evidence>
<evidence type="ECO:0000256" key="6">
    <source>
        <dbReference type="ARBA" id="ARBA00022833"/>
    </source>
</evidence>
<dbReference type="SUPFAM" id="SSF57667">
    <property type="entry name" value="beta-beta-alpha zinc fingers"/>
    <property type="match status" value="3"/>
</dbReference>
<proteinExistence type="inferred from homology"/>
<keyword evidence="7" id="KW-0238">DNA-binding</keyword>
<name>A0A8C4Q9S4_EPTBU</name>
<dbReference type="Ensembl" id="ENSEBUT00000012807.1">
    <property type="protein sequence ID" value="ENSEBUP00000012231.1"/>
    <property type="gene ID" value="ENSEBUG00000007804.1"/>
</dbReference>
<sequence length="365" mass="41356">MNRDLSGEKHGGNPPGCTSVFEFDGRNAVGSGGPPTDCRSKVALPEEDKESEHGEAHLGTMETFQSYFQTFQDALSNKHVNQDPRSSPSRESSKVAQLLKDFIVEVKVESEFIDDYSSVVRDEAHLGTMETFQSYIQTSQDALSNKHVKQEPCSSPPRESSKVAQLLEEKQMKLVSCNNCSQLLDLEVFNPHMTQSICQETRTFNSVPYNHSCKSFTETLKNIQESETPHKCSVCDKSFTVLSFLNRHLKIHTDLKPHKCSACPKAFAQSKNFIEHQRMHAGEKPYKCSVCNKAFNFSSELRKHERVHSGEKPFKCSFCCKVFSRLSNLHVHQRIHTKQKPYLCSVCGNTFNSSSNLCRHQKQHD</sequence>
<feature type="domain" description="C2H2-type" evidence="12">
    <location>
        <begin position="342"/>
        <end position="365"/>
    </location>
</feature>
<comment type="similarity">
    <text evidence="2">Belongs to the krueppel C2H2-type zinc-finger protein family.</text>
</comment>
<dbReference type="GO" id="GO:0005634">
    <property type="term" value="C:nucleus"/>
    <property type="evidence" value="ECO:0007669"/>
    <property type="project" value="UniProtKB-SubCell"/>
</dbReference>
<feature type="domain" description="C2H2-type" evidence="12">
    <location>
        <begin position="258"/>
        <end position="285"/>
    </location>
</feature>
<keyword evidence="5 10" id="KW-0863">Zinc-finger</keyword>
<feature type="domain" description="C2H2-type" evidence="12">
    <location>
        <begin position="286"/>
        <end position="313"/>
    </location>
</feature>
<feature type="region of interest" description="Disordered" evidence="11">
    <location>
        <begin position="1"/>
        <end position="61"/>
    </location>
</feature>
<feature type="domain" description="C2H2-type" evidence="12">
    <location>
        <begin position="314"/>
        <end position="341"/>
    </location>
</feature>
<keyword evidence="8" id="KW-0804">Transcription</keyword>
<feature type="compositionally biased region" description="Basic and acidic residues" evidence="11">
    <location>
        <begin position="38"/>
        <end position="56"/>
    </location>
</feature>
<dbReference type="GO" id="GO:0003677">
    <property type="term" value="F:DNA binding"/>
    <property type="evidence" value="ECO:0007669"/>
    <property type="project" value="UniProtKB-KW"/>
</dbReference>
<evidence type="ECO:0000259" key="12">
    <source>
        <dbReference type="PROSITE" id="PS50157"/>
    </source>
</evidence>